<keyword evidence="2 5" id="KW-0812">Transmembrane</keyword>
<feature type="transmembrane region" description="Helical" evidence="5">
    <location>
        <begin position="55"/>
        <end position="77"/>
    </location>
</feature>
<dbReference type="PROSITE" id="PS50850">
    <property type="entry name" value="MFS"/>
    <property type="match status" value="1"/>
</dbReference>
<feature type="transmembrane region" description="Helical" evidence="5">
    <location>
        <begin position="84"/>
        <end position="106"/>
    </location>
</feature>
<dbReference type="PANTHER" id="PTHR23508:SF10">
    <property type="entry name" value="CARBOXYLIC ACID TRANSPORTER PROTEIN HOMOLOG"/>
    <property type="match status" value="1"/>
</dbReference>
<dbReference type="InterPro" id="IPR020846">
    <property type="entry name" value="MFS_dom"/>
</dbReference>
<evidence type="ECO:0000256" key="3">
    <source>
        <dbReference type="ARBA" id="ARBA00022989"/>
    </source>
</evidence>
<evidence type="ECO:0000259" key="6">
    <source>
        <dbReference type="PROSITE" id="PS50850"/>
    </source>
</evidence>
<dbReference type="PANTHER" id="PTHR23508">
    <property type="entry name" value="CARBOXYLIC ACID TRANSPORTER PROTEIN HOMOLOG"/>
    <property type="match status" value="1"/>
</dbReference>
<dbReference type="SUPFAM" id="SSF103473">
    <property type="entry name" value="MFS general substrate transporter"/>
    <property type="match status" value="1"/>
</dbReference>
<evidence type="ECO:0000256" key="2">
    <source>
        <dbReference type="ARBA" id="ARBA00022692"/>
    </source>
</evidence>
<keyword evidence="8" id="KW-1185">Reference proteome</keyword>
<feature type="transmembrane region" description="Helical" evidence="5">
    <location>
        <begin position="374"/>
        <end position="396"/>
    </location>
</feature>
<comment type="subcellular location">
    <subcellularLocation>
        <location evidence="1">Cell membrane</location>
        <topology evidence="1">Multi-pass membrane protein</topology>
    </subcellularLocation>
</comment>
<dbReference type="Pfam" id="PF07690">
    <property type="entry name" value="MFS_1"/>
    <property type="match status" value="1"/>
</dbReference>
<feature type="transmembrane region" description="Helical" evidence="5">
    <location>
        <begin position="285"/>
        <end position="307"/>
    </location>
</feature>
<feature type="transmembrane region" description="Helical" evidence="5">
    <location>
        <begin position="245"/>
        <end position="265"/>
    </location>
</feature>
<keyword evidence="3 5" id="KW-1133">Transmembrane helix</keyword>
<evidence type="ECO:0000256" key="5">
    <source>
        <dbReference type="SAM" id="Phobius"/>
    </source>
</evidence>
<evidence type="ECO:0000313" key="8">
    <source>
        <dbReference type="Proteomes" id="UP001501231"/>
    </source>
</evidence>
<accession>A0ABN3IQ49</accession>
<evidence type="ECO:0000313" key="7">
    <source>
        <dbReference type="EMBL" id="GAA2411323.1"/>
    </source>
</evidence>
<keyword evidence="4 5" id="KW-0472">Membrane</keyword>
<feature type="transmembrane region" description="Helical" evidence="5">
    <location>
        <begin position="338"/>
        <end position="362"/>
    </location>
</feature>
<dbReference type="InterPro" id="IPR036259">
    <property type="entry name" value="MFS_trans_sf"/>
</dbReference>
<dbReference type="Gene3D" id="1.20.1250.20">
    <property type="entry name" value="MFS general substrate transporter like domains"/>
    <property type="match status" value="2"/>
</dbReference>
<dbReference type="InterPro" id="IPR011701">
    <property type="entry name" value="MFS"/>
</dbReference>
<feature type="domain" description="Major facilitator superfamily (MFS) profile" evidence="6">
    <location>
        <begin position="17"/>
        <end position="428"/>
    </location>
</feature>
<organism evidence="7 8">
    <name type="scientific">Actinomadura vinacea</name>
    <dbReference type="NCBI Taxonomy" id="115336"/>
    <lineage>
        <taxon>Bacteria</taxon>
        <taxon>Bacillati</taxon>
        <taxon>Actinomycetota</taxon>
        <taxon>Actinomycetes</taxon>
        <taxon>Streptosporangiales</taxon>
        <taxon>Thermomonosporaceae</taxon>
        <taxon>Actinomadura</taxon>
    </lineage>
</organism>
<dbReference type="PROSITE" id="PS00217">
    <property type="entry name" value="SUGAR_TRANSPORT_2"/>
    <property type="match status" value="1"/>
</dbReference>
<dbReference type="RefSeq" id="WP_344588450.1">
    <property type="nucleotide sequence ID" value="NZ_BAAARW010000006.1"/>
</dbReference>
<dbReference type="Proteomes" id="UP001501231">
    <property type="component" value="Unassembled WGS sequence"/>
</dbReference>
<feature type="transmembrane region" description="Helical" evidence="5">
    <location>
        <begin position="402"/>
        <end position="423"/>
    </location>
</feature>
<dbReference type="EMBL" id="BAAARW010000006">
    <property type="protein sequence ID" value="GAA2411323.1"/>
    <property type="molecule type" value="Genomic_DNA"/>
</dbReference>
<name>A0ABN3IQ49_9ACTN</name>
<sequence length="450" mass="46277">MAMVTPPPTGRLSGSMIAALCAAILVFDGYDVSVFATTIPALLDYRPWGLDAADLGAIASLALVGMLIGSLLCGFATDLLGRKLMLMASTGWFSACMVVCALAPTIEVFGLFRFLAGVGLGGVMPTAIALAVEFAPRERRNLVNAILTAGFLIGTLVAALLGIVVIEAFGFRPMYAIAALPLLVLPVAWFMLPESVEFLVSKRRLGEAQAVARKYGLDVPAADDERVTAAHGAGRSSLRALAKPPLPAALVVFGIGGLVVQLFIYGLNTWLPQLMRMAGYPLGSALSFLATMCVGAILGGLVMSWFADRIRPKRVALAGFGIGVVALVILSAGPPTPVLYLGVALAGVGGSGTAAILNGYVATWFPAAVRASALGAYMTIGRLGGILAPLAGGWIVASGLPVAWTFYTLMVPTVLGVLVVLLMPDGAARGDEHAAATGTGPTTAPLNEAL</sequence>
<gene>
    <name evidence="7" type="ORF">GCM10010191_20500</name>
</gene>
<protein>
    <submittedName>
        <fullName evidence="7">Aromatic acid/H+ symport family MFS transporter</fullName>
    </submittedName>
</protein>
<evidence type="ECO:0000256" key="4">
    <source>
        <dbReference type="ARBA" id="ARBA00023136"/>
    </source>
</evidence>
<dbReference type="InterPro" id="IPR005829">
    <property type="entry name" value="Sugar_transporter_CS"/>
</dbReference>
<feature type="transmembrane region" description="Helical" evidence="5">
    <location>
        <begin position="112"/>
        <end position="135"/>
    </location>
</feature>
<reference evidence="7 8" key="1">
    <citation type="journal article" date="2019" name="Int. J. Syst. Evol. Microbiol.">
        <title>The Global Catalogue of Microorganisms (GCM) 10K type strain sequencing project: providing services to taxonomists for standard genome sequencing and annotation.</title>
        <authorList>
            <consortium name="The Broad Institute Genomics Platform"/>
            <consortium name="The Broad Institute Genome Sequencing Center for Infectious Disease"/>
            <person name="Wu L."/>
            <person name="Ma J."/>
        </authorList>
    </citation>
    <scope>NUCLEOTIDE SEQUENCE [LARGE SCALE GENOMIC DNA]</scope>
    <source>
        <strain evidence="7 8">JCM 3325</strain>
    </source>
</reference>
<feature type="transmembrane region" description="Helical" evidence="5">
    <location>
        <begin position="142"/>
        <end position="166"/>
    </location>
</feature>
<evidence type="ECO:0000256" key="1">
    <source>
        <dbReference type="ARBA" id="ARBA00004651"/>
    </source>
</evidence>
<feature type="transmembrane region" description="Helical" evidence="5">
    <location>
        <begin position="314"/>
        <end position="332"/>
    </location>
</feature>
<feature type="transmembrane region" description="Helical" evidence="5">
    <location>
        <begin position="172"/>
        <end position="192"/>
    </location>
</feature>
<comment type="caution">
    <text evidence="7">The sequence shown here is derived from an EMBL/GenBank/DDBJ whole genome shotgun (WGS) entry which is preliminary data.</text>
</comment>
<proteinExistence type="predicted"/>